<dbReference type="SUPFAM" id="SSF56349">
    <property type="entry name" value="DNA breaking-rejoining enzymes"/>
    <property type="match status" value="1"/>
</dbReference>
<evidence type="ECO:0000313" key="8">
    <source>
        <dbReference type="EMBL" id="QTR49514.1"/>
    </source>
</evidence>
<dbReference type="InterPro" id="IPR025166">
    <property type="entry name" value="Integrase_DNA_bind_dom"/>
</dbReference>
<dbReference type="InterPro" id="IPR010998">
    <property type="entry name" value="Integrase_recombinase_N"/>
</dbReference>
<evidence type="ECO:0000256" key="1">
    <source>
        <dbReference type="ARBA" id="ARBA00008857"/>
    </source>
</evidence>
<organism evidence="8 9">
    <name type="scientific">Candidatus Thiothrix anitrata</name>
    <dbReference type="NCBI Taxonomy" id="2823902"/>
    <lineage>
        <taxon>Bacteria</taxon>
        <taxon>Pseudomonadati</taxon>
        <taxon>Pseudomonadota</taxon>
        <taxon>Gammaproteobacteria</taxon>
        <taxon>Thiotrichales</taxon>
        <taxon>Thiotrichaceae</taxon>
        <taxon>Thiothrix</taxon>
    </lineage>
</organism>
<dbReference type="Gene3D" id="1.10.443.10">
    <property type="entry name" value="Intergrase catalytic core"/>
    <property type="match status" value="1"/>
</dbReference>
<gene>
    <name evidence="8" type="ORF">J8380_14915</name>
</gene>
<dbReference type="InterPro" id="IPR013762">
    <property type="entry name" value="Integrase-like_cat_sf"/>
</dbReference>
<keyword evidence="3 5" id="KW-0238">DNA-binding</keyword>
<dbReference type="RefSeq" id="WP_210226355.1">
    <property type="nucleotide sequence ID" value="NZ_CP072800.1"/>
</dbReference>
<dbReference type="Proteomes" id="UP000672027">
    <property type="component" value="Chromosome"/>
</dbReference>
<accession>A0ABX7X6N8</accession>
<comment type="similarity">
    <text evidence="1">Belongs to the 'phage' integrase family.</text>
</comment>
<dbReference type="PROSITE" id="PS51900">
    <property type="entry name" value="CB"/>
    <property type="match status" value="1"/>
</dbReference>
<dbReference type="InterPro" id="IPR050808">
    <property type="entry name" value="Phage_Integrase"/>
</dbReference>
<reference evidence="8 9" key="1">
    <citation type="submission" date="2021-04" db="EMBL/GenBank/DDBJ databases">
        <title>Genomics, taxonomy and metabolism of representatives of sulfur bacteria of the genus Thiothrix: Thiothrix fructosivorans QT, Thiothrix unzii A1T and three new species, Thiothrix subterranea sp. nov., Thiothrix litoralis sp. nov. and 'Candidatus Thiothrix anitrata' sp. nov.</title>
        <authorList>
            <person name="Ravin N.V."/>
            <person name="Smolyakov D."/>
            <person name="Rudenko T.S."/>
            <person name="Mardanov A.V."/>
            <person name="Beletsky A.V."/>
            <person name="Markov N.D."/>
            <person name="Fomenkov A.I."/>
            <person name="Roberts R.J."/>
            <person name="Karnachuk O.V."/>
            <person name="Novikov A."/>
            <person name="Grabovich M.Y."/>
        </authorList>
    </citation>
    <scope>NUCLEOTIDE SEQUENCE [LARGE SCALE GENOMIC DNA]</scope>
    <source>
        <strain evidence="8 9">A52</strain>
    </source>
</reference>
<evidence type="ECO:0000256" key="4">
    <source>
        <dbReference type="ARBA" id="ARBA00023172"/>
    </source>
</evidence>
<dbReference type="InterPro" id="IPR038488">
    <property type="entry name" value="Integrase_DNA-bd_sf"/>
</dbReference>
<evidence type="ECO:0000259" key="7">
    <source>
        <dbReference type="PROSITE" id="PS51900"/>
    </source>
</evidence>
<keyword evidence="2" id="KW-0229">DNA integration</keyword>
<evidence type="ECO:0000256" key="5">
    <source>
        <dbReference type="PROSITE-ProRule" id="PRU01248"/>
    </source>
</evidence>
<evidence type="ECO:0000313" key="9">
    <source>
        <dbReference type="Proteomes" id="UP000672027"/>
    </source>
</evidence>
<feature type="domain" description="Core-binding (CB)" evidence="7">
    <location>
        <begin position="100"/>
        <end position="178"/>
    </location>
</feature>
<dbReference type="PANTHER" id="PTHR30629">
    <property type="entry name" value="PROPHAGE INTEGRASE"/>
    <property type="match status" value="1"/>
</dbReference>
<dbReference type="InterPro" id="IPR011010">
    <property type="entry name" value="DNA_brk_join_enz"/>
</dbReference>
<sequence>MMILCTVRWSIRDSLGCLKSLDHYNTAVNGLLVRITSKGTKSLEVRKSVKGHSQRIVLGRFPNLTVQQAREKALAELAQIATNHKTSNQVKEEKRKHEGLTLAKAFDDYLTSHHNLKKLTVTDYQRCMSVGFSDWQDLPLVKITREMVETRHRERTEKAAARANNEMRVLRSIFNYAMEEYLDSEGRAIITANPVNRLSHSNAWNKPNRRKTIIKPDDMPAWFDAVNTLPEWYGGRLAYRARVYFLLCLFNGYRRAECSSALWENIDLKERTILLIDTKNGLNHELPLTTYTQQLLSEWRDMCGYTTGLVFRGTDNSTPLAHIEKVKEAITERTGIEWAMHDLRRTFATTAEKEGIGGYTLKRLINHKTGAGDVTGGYIVTDIDRLREPMQTISDKLLALTSVTIQPSKTVTHG</sequence>
<dbReference type="InterPro" id="IPR002104">
    <property type="entry name" value="Integrase_catalytic"/>
</dbReference>
<name>A0ABX7X6N8_9GAMM</name>
<feature type="domain" description="Tyr recombinase" evidence="6">
    <location>
        <begin position="209"/>
        <end position="391"/>
    </location>
</feature>
<dbReference type="PROSITE" id="PS51898">
    <property type="entry name" value="TYR_RECOMBINASE"/>
    <property type="match status" value="1"/>
</dbReference>
<dbReference type="Pfam" id="PF13356">
    <property type="entry name" value="Arm-DNA-bind_3"/>
    <property type="match status" value="1"/>
</dbReference>
<keyword evidence="4" id="KW-0233">DNA recombination</keyword>
<dbReference type="Pfam" id="PF00589">
    <property type="entry name" value="Phage_integrase"/>
    <property type="match status" value="1"/>
</dbReference>
<evidence type="ECO:0000256" key="2">
    <source>
        <dbReference type="ARBA" id="ARBA00022908"/>
    </source>
</evidence>
<protein>
    <submittedName>
        <fullName evidence="8">Integrase family protein</fullName>
    </submittedName>
</protein>
<dbReference type="EMBL" id="CP072800">
    <property type="protein sequence ID" value="QTR49514.1"/>
    <property type="molecule type" value="Genomic_DNA"/>
</dbReference>
<dbReference type="Gene3D" id="1.10.150.130">
    <property type="match status" value="1"/>
</dbReference>
<dbReference type="Gene3D" id="3.30.160.390">
    <property type="entry name" value="Integrase, DNA-binding domain"/>
    <property type="match status" value="1"/>
</dbReference>
<dbReference type="PANTHER" id="PTHR30629:SF2">
    <property type="entry name" value="PROPHAGE INTEGRASE INTS-RELATED"/>
    <property type="match status" value="1"/>
</dbReference>
<proteinExistence type="inferred from homology"/>
<evidence type="ECO:0000259" key="6">
    <source>
        <dbReference type="PROSITE" id="PS51898"/>
    </source>
</evidence>
<dbReference type="InterPro" id="IPR044068">
    <property type="entry name" value="CB"/>
</dbReference>
<evidence type="ECO:0000256" key="3">
    <source>
        <dbReference type="ARBA" id="ARBA00023125"/>
    </source>
</evidence>
<keyword evidence="9" id="KW-1185">Reference proteome</keyword>